<dbReference type="SUPFAM" id="SSF109604">
    <property type="entry name" value="HD-domain/PDEase-like"/>
    <property type="match status" value="1"/>
</dbReference>
<feature type="transmembrane region" description="Helical" evidence="1">
    <location>
        <begin position="190"/>
        <end position="209"/>
    </location>
</feature>
<feature type="domain" description="HD-GYP" evidence="2">
    <location>
        <begin position="223"/>
        <end position="418"/>
    </location>
</feature>
<gene>
    <name evidence="3" type="ORF">SAMN05216233_10626</name>
</gene>
<keyword evidence="4" id="KW-1185">Reference proteome</keyword>
<dbReference type="Pfam" id="PF13487">
    <property type="entry name" value="HD_5"/>
    <property type="match status" value="1"/>
</dbReference>
<dbReference type="RefSeq" id="WP_092210469.1">
    <property type="nucleotide sequence ID" value="NZ_FMUX01000006.1"/>
</dbReference>
<sequence>MGQTHSLHTFVHRTLVIRLVALGVGLSLLMGAGVLLVERDRVSREAIAVAVDRLALFSRLNEALLADPDQLDADALHHAALDFRATRSPIQSGAFAFIGIYDLKGARVIDFYDETHDSLSAVKAAQQSSSLLTPDRGSPRYEIVRIAGRPYLRSALPLSNSSGQTVGIINGFFAFSPETIKAFRMRGLRAMAGSMLIVLLTTAMVYPVILKLAKRITRFSVRLLEANLDTLETLGSAIAQRDSDTNAHNYRVTLYAARLGEELGLPARTMRTLIKGAFLHDVGKIGIPDEVLLKPGKLDDAEYEIMKTHVDHGCDIIERSTWLRDALEVIRSHHEKVTGKGYPMGLTGDGIPITARVFAIADVFDALTSKRPYKTAWSFDEAMEILEEGRGTHFDPQLLDTFGRIAKPLYDQFGGKEKIFRDELDEILTTYFHEGMDSLEY</sequence>
<keyword evidence="1" id="KW-0812">Transmembrane</keyword>
<evidence type="ECO:0000313" key="4">
    <source>
        <dbReference type="Proteomes" id="UP000198870"/>
    </source>
</evidence>
<accession>A0A1G5EJD3</accession>
<dbReference type="CDD" id="cd00077">
    <property type="entry name" value="HDc"/>
    <property type="match status" value="1"/>
</dbReference>
<dbReference type="PANTHER" id="PTHR45228">
    <property type="entry name" value="CYCLIC DI-GMP PHOSPHODIESTERASE TM_0186-RELATED"/>
    <property type="match status" value="1"/>
</dbReference>
<dbReference type="PANTHER" id="PTHR45228:SF1">
    <property type="entry name" value="CYCLIC DI-GMP PHOSPHODIESTERASE TM_0186"/>
    <property type="match status" value="1"/>
</dbReference>
<feature type="transmembrane region" description="Helical" evidence="1">
    <location>
        <begin position="15"/>
        <end position="37"/>
    </location>
</feature>
<dbReference type="InterPro" id="IPR003607">
    <property type="entry name" value="HD/PDEase_dom"/>
</dbReference>
<dbReference type="Proteomes" id="UP000198870">
    <property type="component" value="Unassembled WGS sequence"/>
</dbReference>
<proteinExistence type="predicted"/>
<evidence type="ECO:0000313" key="3">
    <source>
        <dbReference type="EMBL" id="SCY26528.1"/>
    </source>
</evidence>
<keyword evidence="1" id="KW-1133">Transmembrane helix</keyword>
<dbReference type="OrthoDB" id="9764337at2"/>
<protein>
    <submittedName>
        <fullName evidence="3">HD domain-containing protein</fullName>
    </submittedName>
</protein>
<dbReference type="STRING" id="419481.SAMN05216233_10626"/>
<name>A0A1G5EJD3_9BACT</name>
<evidence type="ECO:0000256" key="1">
    <source>
        <dbReference type="SAM" id="Phobius"/>
    </source>
</evidence>
<evidence type="ECO:0000259" key="2">
    <source>
        <dbReference type="PROSITE" id="PS51832"/>
    </source>
</evidence>
<dbReference type="InterPro" id="IPR052020">
    <property type="entry name" value="Cyclic_di-GMP/3'3'-cGAMP_PDE"/>
</dbReference>
<keyword evidence="1" id="KW-0472">Membrane</keyword>
<dbReference type="EMBL" id="FMUX01000006">
    <property type="protein sequence ID" value="SCY26528.1"/>
    <property type="molecule type" value="Genomic_DNA"/>
</dbReference>
<dbReference type="AlphaFoldDB" id="A0A1G5EJD3"/>
<dbReference type="InterPro" id="IPR037522">
    <property type="entry name" value="HD_GYP_dom"/>
</dbReference>
<reference evidence="3 4" key="1">
    <citation type="submission" date="2016-10" db="EMBL/GenBank/DDBJ databases">
        <authorList>
            <person name="de Groot N.N."/>
        </authorList>
    </citation>
    <scope>NUCLEOTIDE SEQUENCE [LARGE SCALE GENOMIC DNA]</scope>
    <source>
        <strain evidence="3 4">AA1</strain>
    </source>
</reference>
<dbReference type="Gene3D" id="1.10.3210.10">
    <property type="entry name" value="Hypothetical protein af1432"/>
    <property type="match status" value="1"/>
</dbReference>
<dbReference type="PROSITE" id="PS51832">
    <property type="entry name" value="HD_GYP"/>
    <property type="match status" value="1"/>
</dbReference>
<organism evidence="3 4">
    <name type="scientific">Desulfoluna spongiiphila</name>
    <dbReference type="NCBI Taxonomy" id="419481"/>
    <lineage>
        <taxon>Bacteria</taxon>
        <taxon>Pseudomonadati</taxon>
        <taxon>Thermodesulfobacteriota</taxon>
        <taxon>Desulfobacteria</taxon>
        <taxon>Desulfobacterales</taxon>
        <taxon>Desulfolunaceae</taxon>
        <taxon>Desulfoluna</taxon>
    </lineage>
</organism>
<dbReference type="SMART" id="SM00471">
    <property type="entry name" value="HDc"/>
    <property type="match status" value="1"/>
</dbReference>